<keyword evidence="2" id="KW-0413">Isomerase</keyword>
<reference evidence="2 3" key="1">
    <citation type="journal article" date="2014" name="Am. J. Bot.">
        <title>Genome assembly and annotation for red clover (Trifolium pratense; Fabaceae).</title>
        <authorList>
            <person name="Istvanek J."/>
            <person name="Jaros M."/>
            <person name="Krenek A."/>
            <person name="Repkova J."/>
        </authorList>
    </citation>
    <scope>NUCLEOTIDE SEQUENCE [LARGE SCALE GENOMIC DNA]</scope>
    <source>
        <strain evidence="3">cv. Tatra</strain>
        <tissue evidence="2">Young leaves</tissue>
    </source>
</reference>
<dbReference type="InterPro" id="IPR026960">
    <property type="entry name" value="RVT-Znf"/>
</dbReference>
<proteinExistence type="predicted"/>
<comment type="caution">
    <text evidence="2">The sequence shown here is derived from an EMBL/GenBank/DDBJ whole genome shotgun (WGS) entry which is preliminary data.</text>
</comment>
<evidence type="ECO:0000313" key="3">
    <source>
        <dbReference type="Proteomes" id="UP000236291"/>
    </source>
</evidence>
<dbReference type="Pfam" id="PF13966">
    <property type="entry name" value="zf-RVT"/>
    <property type="match status" value="1"/>
</dbReference>
<organism evidence="2 3">
    <name type="scientific">Trifolium pratense</name>
    <name type="common">Red clover</name>
    <dbReference type="NCBI Taxonomy" id="57577"/>
    <lineage>
        <taxon>Eukaryota</taxon>
        <taxon>Viridiplantae</taxon>
        <taxon>Streptophyta</taxon>
        <taxon>Embryophyta</taxon>
        <taxon>Tracheophyta</taxon>
        <taxon>Spermatophyta</taxon>
        <taxon>Magnoliopsida</taxon>
        <taxon>eudicotyledons</taxon>
        <taxon>Gunneridae</taxon>
        <taxon>Pentapetalae</taxon>
        <taxon>rosids</taxon>
        <taxon>fabids</taxon>
        <taxon>Fabales</taxon>
        <taxon>Fabaceae</taxon>
        <taxon>Papilionoideae</taxon>
        <taxon>50 kb inversion clade</taxon>
        <taxon>NPAAA clade</taxon>
        <taxon>Hologalegina</taxon>
        <taxon>IRL clade</taxon>
        <taxon>Trifolieae</taxon>
        <taxon>Trifolium</taxon>
    </lineage>
</organism>
<dbReference type="GO" id="GO:0016853">
    <property type="term" value="F:isomerase activity"/>
    <property type="evidence" value="ECO:0007669"/>
    <property type="project" value="UniProtKB-KW"/>
</dbReference>
<name>A0A2K3KTG7_TRIPR</name>
<dbReference type="PANTHER" id="PTHR36617:SF5">
    <property type="entry name" value="OS05G0421675 PROTEIN"/>
    <property type="match status" value="1"/>
</dbReference>
<dbReference type="PANTHER" id="PTHR36617">
    <property type="entry name" value="PROTEIN, PUTATIVE-RELATED"/>
    <property type="match status" value="1"/>
</dbReference>
<dbReference type="AlphaFoldDB" id="A0A2K3KTG7"/>
<evidence type="ECO:0000313" key="2">
    <source>
        <dbReference type="EMBL" id="PNX69568.1"/>
    </source>
</evidence>
<evidence type="ECO:0000259" key="1">
    <source>
        <dbReference type="Pfam" id="PF13966"/>
    </source>
</evidence>
<sequence length="136" mass="15238">AQSTDMWQCRPDLDTGYTVRGAYQLLTSHASVTMDVAENFIWHSRVPLKVSIFEWRLLRDRFPTRVNLVARGVLSPTAHTCVFGRGAAESAHHLFISCSTVGPLWDLVCSWIDIPLVNFTTLRDHFIQFTSSAGGS</sequence>
<feature type="domain" description="Reverse transcriptase zinc-binding" evidence="1">
    <location>
        <begin position="17"/>
        <end position="105"/>
    </location>
</feature>
<accession>A0A2K3KTG7</accession>
<protein>
    <submittedName>
        <fullName evidence="2">70 kDa peptidyl-prolyl isomerase</fullName>
    </submittedName>
</protein>
<gene>
    <name evidence="2" type="ORF">L195_g056790</name>
</gene>
<dbReference type="EMBL" id="ASHM01109157">
    <property type="protein sequence ID" value="PNX69568.1"/>
    <property type="molecule type" value="Genomic_DNA"/>
</dbReference>
<reference evidence="2 3" key="2">
    <citation type="journal article" date="2017" name="Front. Plant Sci.">
        <title>Gene Classification and Mining of Molecular Markers Useful in Red Clover (Trifolium pratense) Breeding.</title>
        <authorList>
            <person name="Istvanek J."/>
            <person name="Dluhosova J."/>
            <person name="Dluhos P."/>
            <person name="Patkova L."/>
            <person name="Nedelnik J."/>
            <person name="Repkova J."/>
        </authorList>
    </citation>
    <scope>NUCLEOTIDE SEQUENCE [LARGE SCALE GENOMIC DNA]</scope>
    <source>
        <strain evidence="3">cv. Tatra</strain>
        <tissue evidence="2">Young leaves</tissue>
    </source>
</reference>
<feature type="non-terminal residue" evidence="2">
    <location>
        <position position="1"/>
    </location>
</feature>
<dbReference type="Proteomes" id="UP000236291">
    <property type="component" value="Unassembled WGS sequence"/>
</dbReference>